<dbReference type="AlphaFoldDB" id="A0AA40F7I8"/>
<dbReference type="Pfam" id="PF06985">
    <property type="entry name" value="HET"/>
    <property type="match status" value="1"/>
</dbReference>
<proteinExistence type="predicted"/>
<dbReference type="PANTHER" id="PTHR33112">
    <property type="entry name" value="DOMAIN PROTEIN, PUTATIVE-RELATED"/>
    <property type="match status" value="1"/>
</dbReference>
<sequence>MLKPQMGALSERDQDFESDFDVDSEDGFDALEIESPILCNRTVDFDTSRVTSPSAIPSQATADCLDAHRFHSCQRCCLWDPFVSPSTSLRLYTLRDKDALCRGSVGSEPCAFLHSIRRRMRGLPIPDDAKLFLKTRSDEGDAEFAFGCQVEFFWGSGTRQGELVAGSGQVHPVADPKGPCTCKGEVIRPRPCDLEGSLAKAKEELRVCEESHTSCPKQQQFAPLRLVQIHSPTHVILSAPEDNVVQYAALSYCWGGPQECATSTRNIKERSVLGFPISSLSKTLQEAIEVTRATSLEYLWTDCLCIIQDSEDDKEQQISQMPDIYAGAYFTIAASCGRSSSSGFLESRSMAVNLFRFELSPMRTIFVATSNSNSDGIEPLDTRAWALQEKILSKRILNFKTDMVVVECAAGSLRTHSPNPNIVVTGRGILNLQAFLVAAEGEKAEVYSRFWRHLVVNYTGRSLTLPDDRLLAISGVANRLASYMEGKYLAGIWESDLHRDLMWRCDDPRQRPESERAPSWSWAAIDGPVSFNILNELLGPKSLDKKSHQMKIHGASLLPSHQSAKYGAVRPGGYITISGFIRPVKIVRQDDERTIIDPSSNNPMRMTVSFDTVSDNFTDAYLLNYFMSDKVDIRTAGLLIIRLPDSYNGFRRIGLYDAQGTTDWFTGFEETLHLY</sequence>
<organism evidence="2 3">
    <name type="scientific">Schizothecium vesticola</name>
    <dbReference type="NCBI Taxonomy" id="314040"/>
    <lineage>
        <taxon>Eukaryota</taxon>
        <taxon>Fungi</taxon>
        <taxon>Dikarya</taxon>
        <taxon>Ascomycota</taxon>
        <taxon>Pezizomycotina</taxon>
        <taxon>Sordariomycetes</taxon>
        <taxon>Sordariomycetidae</taxon>
        <taxon>Sordariales</taxon>
        <taxon>Schizotheciaceae</taxon>
        <taxon>Schizothecium</taxon>
    </lineage>
</organism>
<evidence type="ECO:0000313" key="2">
    <source>
        <dbReference type="EMBL" id="KAK0752673.1"/>
    </source>
</evidence>
<dbReference type="EMBL" id="JAUKUD010000002">
    <property type="protein sequence ID" value="KAK0752673.1"/>
    <property type="molecule type" value="Genomic_DNA"/>
</dbReference>
<keyword evidence="3" id="KW-1185">Reference proteome</keyword>
<protein>
    <submittedName>
        <fullName evidence="2">Heterokaryon incompatibility protein-domain-containing protein</fullName>
    </submittedName>
</protein>
<dbReference type="Proteomes" id="UP001172155">
    <property type="component" value="Unassembled WGS sequence"/>
</dbReference>
<dbReference type="PANTHER" id="PTHR33112:SF8">
    <property type="entry name" value="HETEROKARYON INCOMPATIBILITY DOMAIN-CONTAINING PROTEIN"/>
    <property type="match status" value="1"/>
</dbReference>
<evidence type="ECO:0000259" key="1">
    <source>
        <dbReference type="Pfam" id="PF06985"/>
    </source>
</evidence>
<gene>
    <name evidence="2" type="ORF">B0T18DRAFT_405365</name>
</gene>
<comment type="caution">
    <text evidence="2">The sequence shown here is derived from an EMBL/GenBank/DDBJ whole genome shotgun (WGS) entry which is preliminary data.</text>
</comment>
<name>A0AA40F7I8_9PEZI</name>
<dbReference type="InterPro" id="IPR010730">
    <property type="entry name" value="HET"/>
</dbReference>
<evidence type="ECO:0000313" key="3">
    <source>
        <dbReference type="Proteomes" id="UP001172155"/>
    </source>
</evidence>
<feature type="domain" description="Heterokaryon incompatibility" evidence="1">
    <location>
        <begin position="247"/>
        <end position="389"/>
    </location>
</feature>
<reference evidence="2" key="1">
    <citation type="submission" date="2023-06" db="EMBL/GenBank/DDBJ databases">
        <title>Genome-scale phylogeny and comparative genomics of the fungal order Sordariales.</title>
        <authorList>
            <consortium name="Lawrence Berkeley National Laboratory"/>
            <person name="Hensen N."/>
            <person name="Bonometti L."/>
            <person name="Westerberg I."/>
            <person name="Brannstrom I.O."/>
            <person name="Guillou S."/>
            <person name="Cros-Aarteil S."/>
            <person name="Calhoun S."/>
            <person name="Haridas S."/>
            <person name="Kuo A."/>
            <person name="Mondo S."/>
            <person name="Pangilinan J."/>
            <person name="Riley R."/>
            <person name="LaButti K."/>
            <person name="Andreopoulos B."/>
            <person name="Lipzen A."/>
            <person name="Chen C."/>
            <person name="Yanf M."/>
            <person name="Daum C."/>
            <person name="Ng V."/>
            <person name="Clum A."/>
            <person name="Steindorff A."/>
            <person name="Ohm R."/>
            <person name="Martin F."/>
            <person name="Silar P."/>
            <person name="Natvig D."/>
            <person name="Lalanne C."/>
            <person name="Gautier V."/>
            <person name="Ament-velasquez S.L."/>
            <person name="Kruys A."/>
            <person name="Hutchinson M.I."/>
            <person name="Powell A.J."/>
            <person name="Barry K."/>
            <person name="Miller A.N."/>
            <person name="Grigoriev I.V."/>
            <person name="Debuchy R."/>
            <person name="Gladieux P."/>
            <person name="Thoren M.H."/>
            <person name="Johannesson H."/>
        </authorList>
    </citation>
    <scope>NUCLEOTIDE SEQUENCE</scope>
    <source>
        <strain evidence="2">SMH3187-1</strain>
    </source>
</reference>
<accession>A0AA40F7I8</accession>